<reference evidence="7" key="1">
    <citation type="submission" date="2020-10" db="EMBL/GenBank/DDBJ databases">
        <title>Chromosome-scale genome assembly of the Allis shad, Alosa alosa.</title>
        <authorList>
            <person name="Margot Z."/>
            <person name="Christophe K."/>
            <person name="Cabau C."/>
            <person name="Louis A."/>
            <person name="Berthelot C."/>
            <person name="Parey E."/>
            <person name="Roest Crollius H."/>
            <person name="Montfort J."/>
            <person name="Robinson-Rechavi M."/>
            <person name="Bucao C."/>
            <person name="Bouchez O."/>
            <person name="Gislard M."/>
            <person name="Lluch J."/>
            <person name="Milhes M."/>
            <person name="Lampietro C."/>
            <person name="Lopez Roques C."/>
            <person name="Donnadieu C."/>
            <person name="Braasch I."/>
            <person name="Desvignes T."/>
            <person name="Postlethwait J."/>
            <person name="Bobe J."/>
            <person name="Guiguen Y."/>
        </authorList>
    </citation>
    <scope>NUCLEOTIDE SEQUENCE</scope>
    <source>
        <strain evidence="7">M-15738</strain>
        <tissue evidence="7">Blood</tissue>
    </source>
</reference>
<comment type="caution">
    <text evidence="7">The sequence shown here is derived from an EMBL/GenBank/DDBJ whole genome shotgun (WGS) entry which is preliminary data.</text>
</comment>
<keyword evidence="4" id="KW-0812">Transmembrane</keyword>
<dbReference type="InterPro" id="IPR007110">
    <property type="entry name" value="Ig-like_dom"/>
</dbReference>
<organism evidence="7 8">
    <name type="scientific">Alosa alosa</name>
    <name type="common">allis shad</name>
    <dbReference type="NCBI Taxonomy" id="278164"/>
    <lineage>
        <taxon>Eukaryota</taxon>
        <taxon>Metazoa</taxon>
        <taxon>Chordata</taxon>
        <taxon>Craniata</taxon>
        <taxon>Vertebrata</taxon>
        <taxon>Euteleostomi</taxon>
        <taxon>Actinopterygii</taxon>
        <taxon>Neopterygii</taxon>
        <taxon>Teleostei</taxon>
        <taxon>Clupei</taxon>
        <taxon>Clupeiformes</taxon>
        <taxon>Clupeoidei</taxon>
        <taxon>Clupeidae</taxon>
        <taxon>Alosa</taxon>
    </lineage>
</organism>
<dbReference type="SMART" id="SM00408">
    <property type="entry name" value="IGc2"/>
    <property type="match status" value="2"/>
</dbReference>
<dbReference type="PROSITE" id="PS50835">
    <property type="entry name" value="IG_LIKE"/>
    <property type="match status" value="2"/>
</dbReference>
<keyword evidence="8" id="KW-1185">Reference proteome</keyword>
<keyword evidence="4" id="KW-1133">Transmembrane helix</keyword>
<feature type="transmembrane region" description="Helical" evidence="4">
    <location>
        <begin position="294"/>
        <end position="316"/>
    </location>
</feature>
<dbReference type="AlphaFoldDB" id="A0AAV6FHI8"/>
<dbReference type="GO" id="GO:0007166">
    <property type="term" value="P:cell surface receptor signaling pathway"/>
    <property type="evidence" value="ECO:0007669"/>
    <property type="project" value="TreeGrafter"/>
</dbReference>
<dbReference type="Pfam" id="PF13927">
    <property type="entry name" value="Ig_3"/>
    <property type="match status" value="1"/>
</dbReference>
<feature type="domain" description="Ig-like" evidence="6">
    <location>
        <begin position="202"/>
        <end position="280"/>
    </location>
</feature>
<keyword evidence="4" id="KW-0472">Membrane</keyword>
<gene>
    <name evidence="7" type="ORF">AALO_G00300460</name>
</gene>
<dbReference type="InterPro" id="IPR050488">
    <property type="entry name" value="Ig_Fc_receptor"/>
</dbReference>
<feature type="signal peptide" evidence="5">
    <location>
        <begin position="1"/>
        <end position="19"/>
    </location>
</feature>
<dbReference type="GO" id="GO:0006955">
    <property type="term" value="P:immune response"/>
    <property type="evidence" value="ECO:0007669"/>
    <property type="project" value="TreeGrafter"/>
</dbReference>
<name>A0AAV6FHI8_9TELE</name>
<evidence type="ECO:0000256" key="2">
    <source>
        <dbReference type="ARBA" id="ARBA00023157"/>
    </source>
</evidence>
<dbReference type="CDD" id="cd00096">
    <property type="entry name" value="Ig"/>
    <property type="match status" value="1"/>
</dbReference>
<evidence type="ECO:0000313" key="7">
    <source>
        <dbReference type="EMBL" id="KAG5261137.1"/>
    </source>
</evidence>
<evidence type="ECO:0000259" key="6">
    <source>
        <dbReference type="PROSITE" id="PS50835"/>
    </source>
</evidence>
<dbReference type="PANTHER" id="PTHR11481">
    <property type="entry name" value="IMMUNOGLOBULIN FC RECEPTOR"/>
    <property type="match status" value="1"/>
</dbReference>
<evidence type="ECO:0000256" key="5">
    <source>
        <dbReference type="SAM" id="SignalP"/>
    </source>
</evidence>
<dbReference type="EMBL" id="JADWDJ010000024">
    <property type="protein sequence ID" value="KAG5261137.1"/>
    <property type="molecule type" value="Genomic_DNA"/>
</dbReference>
<evidence type="ECO:0000313" key="8">
    <source>
        <dbReference type="Proteomes" id="UP000823561"/>
    </source>
</evidence>
<sequence length="412" mass="45893">MKLILAVFLGFLCCSFYTAENLKAVVTMDPNLMPIFRGEYFSLRCDIQGESNHGRWWYRWYRDDSLFRNNAEMDEIAFKPINDSFNNSFLKCMALHVENQLPQIESEPYKMVVLDIPTPTITIQPPQQLHSADRVTLSCDITQGGGWKYLWERNNKHIHHLINRTITISLPEESGRYECSGVRRGLRSYSSPDMTVSMNALPEAKLTAEPQSPLSTGGMVTLKCVIESHSNWTYKWYKDKKNNLVIEGNNFTITRATDSDEGTYWCQGVRRERPTSSQLSNSLPVGKRDSGSSLLITGVAVARGVAGGVVLTIIILKVVPRCCRRQTGAVSNTSSAGPGLAGRNTTDEYDGEGRHIYETTEFTEPSRPVMDTVYDKLSLSKMAGMLEDPSDAGLCTLGGNASPLSSPYSLAE</sequence>
<dbReference type="InterPro" id="IPR013783">
    <property type="entry name" value="Ig-like_fold"/>
</dbReference>
<keyword evidence="1 5" id="KW-0732">Signal</keyword>
<dbReference type="Proteomes" id="UP000823561">
    <property type="component" value="Chromosome 24"/>
</dbReference>
<evidence type="ECO:0000256" key="3">
    <source>
        <dbReference type="SAM" id="MobiDB-lite"/>
    </source>
</evidence>
<feature type="region of interest" description="Disordered" evidence="3">
    <location>
        <begin position="329"/>
        <end position="352"/>
    </location>
</feature>
<feature type="chain" id="PRO_5043540475" description="Ig-like domain-containing protein" evidence="5">
    <location>
        <begin position="20"/>
        <end position="412"/>
    </location>
</feature>
<dbReference type="GO" id="GO:0004888">
    <property type="term" value="F:transmembrane signaling receptor activity"/>
    <property type="evidence" value="ECO:0007669"/>
    <property type="project" value="TreeGrafter"/>
</dbReference>
<evidence type="ECO:0000256" key="1">
    <source>
        <dbReference type="ARBA" id="ARBA00022729"/>
    </source>
</evidence>
<accession>A0AAV6FHI8</accession>
<dbReference type="Gene3D" id="2.60.40.10">
    <property type="entry name" value="Immunoglobulins"/>
    <property type="match status" value="3"/>
</dbReference>
<proteinExistence type="predicted"/>
<protein>
    <recommendedName>
        <fullName evidence="6">Ig-like domain-containing protein</fullName>
    </recommendedName>
</protein>
<dbReference type="SUPFAM" id="SSF48726">
    <property type="entry name" value="Immunoglobulin"/>
    <property type="match status" value="2"/>
</dbReference>
<dbReference type="PANTHER" id="PTHR11481:SF112">
    <property type="entry name" value="FC RECEPTOR-LIKE PROTEIN 4-RELATED"/>
    <property type="match status" value="1"/>
</dbReference>
<dbReference type="InterPro" id="IPR036179">
    <property type="entry name" value="Ig-like_dom_sf"/>
</dbReference>
<dbReference type="InterPro" id="IPR003599">
    <property type="entry name" value="Ig_sub"/>
</dbReference>
<dbReference type="InterPro" id="IPR003598">
    <property type="entry name" value="Ig_sub2"/>
</dbReference>
<evidence type="ECO:0000256" key="4">
    <source>
        <dbReference type="SAM" id="Phobius"/>
    </source>
</evidence>
<dbReference type="SMART" id="SM00409">
    <property type="entry name" value="IG"/>
    <property type="match status" value="2"/>
</dbReference>
<feature type="domain" description="Ig-like" evidence="6">
    <location>
        <begin position="119"/>
        <end position="197"/>
    </location>
</feature>
<dbReference type="GO" id="GO:0009897">
    <property type="term" value="C:external side of plasma membrane"/>
    <property type="evidence" value="ECO:0007669"/>
    <property type="project" value="TreeGrafter"/>
</dbReference>
<keyword evidence="2" id="KW-1015">Disulfide bond</keyword>